<dbReference type="RefSeq" id="WP_111312505.1">
    <property type="nucleotide sequence ID" value="NZ_QEQD01000002.1"/>
</dbReference>
<dbReference type="EMBL" id="QEQD01000002">
    <property type="protein sequence ID" value="RDF05287.1"/>
    <property type="molecule type" value="Genomic_DNA"/>
</dbReference>
<comment type="caution">
    <text evidence="1">The sequence shown here is derived from an EMBL/GenBank/DDBJ whole genome shotgun (WGS) entry which is preliminary data.</text>
</comment>
<evidence type="ECO:0000313" key="1">
    <source>
        <dbReference type="EMBL" id="RDF05287.1"/>
    </source>
</evidence>
<dbReference type="Proteomes" id="UP000253999">
    <property type="component" value="Unassembled WGS sequence"/>
</dbReference>
<gene>
    <name evidence="1" type="ORF">DPV98_02450</name>
</gene>
<dbReference type="AlphaFoldDB" id="A0A369ZM10"/>
<protein>
    <submittedName>
        <fullName evidence="1">Uncharacterized protein</fullName>
    </submittedName>
</protein>
<sequence>MQCIRAKTNHLIRRQAIKHYLHDKRRDVFTFMSLWNDNEPYPLNELIITQLFFVDELKADAKNLKEPEHIQSLIRSEEVTLQRLQALQEQRSE</sequence>
<evidence type="ECO:0000313" key="2">
    <source>
        <dbReference type="Proteomes" id="UP000253999"/>
    </source>
</evidence>
<reference evidence="1 2" key="1">
    <citation type="submission" date="2018-05" db="EMBL/GenBank/DDBJ databases">
        <title>Draft Genome Sequences for a Diverse set of 7 Haemophilus Species.</title>
        <authorList>
            <person name="Nichols M."/>
            <person name="Topaz N."/>
            <person name="Wang X."/>
            <person name="Wang X."/>
            <person name="Boxrud D."/>
        </authorList>
    </citation>
    <scope>NUCLEOTIDE SEQUENCE [LARGE SCALE GENOMIC DNA]</scope>
    <source>
        <strain evidence="1 2">C2010039593</strain>
    </source>
</reference>
<organism evidence="1 2">
    <name type="scientific">Haemophilus parahaemolyticus</name>
    <dbReference type="NCBI Taxonomy" id="735"/>
    <lineage>
        <taxon>Bacteria</taxon>
        <taxon>Pseudomonadati</taxon>
        <taxon>Pseudomonadota</taxon>
        <taxon>Gammaproteobacteria</taxon>
        <taxon>Pasteurellales</taxon>
        <taxon>Pasteurellaceae</taxon>
        <taxon>Haemophilus</taxon>
    </lineage>
</organism>
<accession>A0A369ZM10</accession>
<proteinExistence type="predicted"/>
<name>A0A369ZM10_HAEPH</name>